<comment type="pathway">
    <text evidence="1 15">Amino-acid biosynthesis; L-methionine biosynthesis via de novo pathway; L-homoserine from L-aspartate: step 2/3.</text>
</comment>
<dbReference type="UniPathway" id="UPA00034">
    <property type="reaction ID" value="UER00016"/>
</dbReference>
<dbReference type="NCBIfam" id="TIGR01296">
    <property type="entry name" value="asd_B"/>
    <property type="match status" value="1"/>
</dbReference>
<keyword evidence="7 15" id="KW-0028">Amino-acid biosynthesis</keyword>
<dbReference type="GO" id="GO:0071266">
    <property type="term" value="P:'de novo' L-methionine biosynthetic process"/>
    <property type="evidence" value="ECO:0007669"/>
    <property type="project" value="UniProtKB-UniRule"/>
</dbReference>
<keyword evidence="8 15" id="KW-0791">Threonine biosynthesis</keyword>
<evidence type="ECO:0000256" key="16">
    <source>
        <dbReference type="PIRSR" id="PIRSR000148-1"/>
    </source>
</evidence>
<gene>
    <name evidence="15" type="primary">asd</name>
    <name evidence="18" type="ORF">SAMN05216267_102488</name>
</gene>
<evidence type="ECO:0000256" key="6">
    <source>
        <dbReference type="ARBA" id="ARBA00013120"/>
    </source>
</evidence>
<feature type="binding site" evidence="15">
    <location>
        <position position="97"/>
    </location>
    <ligand>
        <name>phosphate</name>
        <dbReference type="ChEBI" id="CHEBI:43474"/>
    </ligand>
</feature>
<dbReference type="PANTHER" id="PTHR46278">
    <property type="entry name" value="DEHYDROGENASE, PUTATIVE-RELATED"/>
    <property type="match status" value="1"/>
</dbReference>
<evidence type="ECO:0000256" key="2">
    <source>
        <dbReference type="ARBA" id="ARBA00005076"/>
    </source>
</evidence>
<evidence type="ECO:0000256" key="9">
    <source>
        <dbReference type="ARBA" id="ARBA00022857"/>
    </source>
</evidence>
<keyword evidence="12 15" id="KW-0457">Lysine biosynthesis</keyword>
<dbReference type="GO" id="GO:0009097">
    <property type="term" value="P:isoleucine biosynthetic process"/>
    <property type="evidence" value="ECO:0007669"/>
    <property type="project" value="UniProtKB-UniRule"/>
</dbReference>
<evidence type="ECO:0000256" key="12">
    <source>
        <dbReference type="ARBA" id="ARBA00023154"/>
    </source>
</evidence>
<dbReference type="PANTHER" id="PTHR46278:SF2">
    <property type="entry name" value="ASPARTATE-SEMIALDEHYDE DEHYDROGENASE"/>
    <property type="match status" value="1"/>
</dbReference>
<dbReference type="PIRSF" id="PIRSF000148">
    <property type="entry name" value="ASA_dh"/>
    <property type="match status" value="1"/>
</dbReference>
<comment type="subunit">
    <text evidence="5 15">Homodimer.</text>
</comment>
<comment type="catalytic activity">
    <reaction evidence="14 15">
        <text>L-aspartate 4-semialdehyde + phosphate + NADP(+) = 4-phospho-L-aspartate + NADPH + H(+)</text>
        <dbReference type="Rhea" id="RHEA:24284"/>
        <dbReference type="ChEBI" id="CHEBI:15378"/>
        <dbReference type="ChEBI" id="CHEBI:43474"/>
        <dbReference type="ChEBI" id="CHEBI:57535"/>
        <dbReference type="ChEBI" id="CHEBI:57783"/>
        <dbReference type="ChEBI" id="CHEBI:58349"/>
        <dbReference type="ChEBI" id="CHEBI:537519"/>
        <dbReference type="EC" id="1.2.1.11"/>
    </reaction>
</comment>
<feature type="binding site" evidence="15">
    <location>
        <position position="154"/>
    </location>
    <ligand>
        <name>substrate</name>
    </ligand>
</feature>
<dbReference type="InterPro" id="IPR012080">
    <property type="entry name" value="Asp_semialdehyde_DH"/>
</dbReference>
<dbReference type="OrthoDB" id="9805684at2"/>
<feature type="active site" description="Proton acceptor" evidence="15 16">
    <location>
        <position position="253"/>
    </location>
</feature>
<evidence type="ECO:0000259" key="17">
    <source>
        <dbReference type="SMART" id="SM00859"/>
    </source>
</evidence>
<protein>
    <recommendedName>
        <fullName evidence="6 15">Aspartate-semialdehyde dehydrogenase</fullName>
        <shortName evidence="15">ASA dehydrogenase</shortName>
        <shortName evidence="15">ASADH</shortName>
        <ecNumber evidence="6 15">1.2.1.11</ecNumber>
    </recommendedName>
    <alternativeName>
        <fullName evidence="15">Aspartate-beta-semialdehyde dehydrogenase</fullName>
    </alternativeName>
</protein>
<dbReference type="GO" id="GO:0050661">
    <property type="term" value="F:NADP binding"/>
    <property type="evidence" value="ECO:0007669"/>
    <property type="project" value="UniProtKB-UniRule"/>
</dbReference>
<evidence type="ECO:0000313" key="18">
    <source>
        <dbReference type="EMBL" id="SEO36431.1"/>
    </source>
</evidence>
<feature type="active site" description="Acyl-thioester intermediate" evidence="15 16">
    <location>
        <position position="127"/>
    </location>
</feature>
<feature type="binding site" evidence="15">
    <location>
        <begin position="37"/>
        <end position="38"/>
    </location>
    <ligand>
        <name>NADP(+)</name>
        <dbReference type="ChEBI" id="CHEBI:58349"/>
    </ligand>
</feature>
<feature type="binding site" evidence="15">
    <location>
        <position position="320"/>
    </location>
    <ligand>
        <name>NADP(+)</name>
        <dbReference type="ChEBI" id="CHEBI:58349"/>
    </ligand>
</feature>
<keyword evidence="10 15" id="KW-0220">Diaminopimelate biosynthesis</keyword>
<dbReference type="GO" id="GO:0051287">
    <property type="term" value="F:NAD binding"/>
    <property type="evidence" value="ECO:0007669"/>
    <property type="project" value="InterPro"/>
</dbReference>
<evidence type="ECO:0000256" key="13">
    <source>
        <dbReference type="ARBA" id="ARBA00023167"/>
    </source>
</evidence>
<dbReference type="SMART" id="SM00859">
    <property type="entry name" value="Semialdhyde_dh"/>
    <property type="match status" value="1"/>
</dbReference>
<evidence type="ECO:0000256" key="4">
    <source>
        <dbReference type="ARBA" id="ARBA00010584"/>
    </source>
</evidence>
<dbReference type="RefSeq" id="WP_075017497.1">
    <property type="nucleotide sequence ID" value="NZ_FODD01000024.1"/>
</dbReference>
<evidence type="ECO:0000256" key="15">
    <source>
        <dbReference type="HAMAP-Rule" id="MF_02121"/>
    </source>
</evidence>
<keyword evidence="11 15" id="KW-0560">Oxidoreductase</keyword>
<evidence type="ECO:0000256" key="3">
    <source>
        <dbReference type="ARBA" id="ARBA00005097"/>
    </source>
</evidence>
<name>A0A1H8P3V0_9ACTN</name>
<dbReference type="Pfam" id="PF02774">
    <property type="entry name" value="Semialdhyde_dhC"/>
    <property type="match status" value="1"/>
</dbReference>
<dbReference type="SUPFAM" id="SSF55347">
    <property type="entry name" value="Glyceraldehyde-3-phosphate dehydrogenase-like, C-terminal domain"/>
    <property type="match status" value="1"/>
</dbReference>
<dbReference type="Gene3D" id="3.40.50.720">
    <property type="entry name" value="NAD(P)-binding Rossmann-like Domain"/>
    <property type="match status" value="1"/>
</dbReference>
<evidence type="ECO:0000256" key="5">
    <source>
        <dbReference type="ARBA" id="ARBA00011738"/>
    </source>
</evidence>
<dbReference type="UniPathway" id="UPA00051">
    <property type="reaction ID" value="UER00464"/>
</dbReference>
<accession>A0A1H8P3V0</accession>
<dbReference type="AlphaFoldDB" id="A0A1H8P3V0"/>
<dbReference type="GO" id="GO:0046983">
    <property type="term" value="F:protein dimerization activity"/>
    <property type="evidence" value="ECO:0007669"/>
    <property type="project" value="InterPro"/>
</dbReference>
<dbReference type="InterPro" id="IPR012280">
    <property type="entry name" value="Semialdhyde_DH_dimer_dom"/>
</dbReference>
<comment type="pathway">
    <text evidence="2 15">Amino-acid biosynthesis; L-lysine biosynthesis via DAP pathway; (S)-tetrahydrodipicolinate from L-aspartate: step 2/4.</text>
</comment>
<evidence type="ECO:0000256" key="8">
    <source>
        <dbReference type="ARBA" id="ARBA00022697"/>
    </source>
</evidence>
<comment type="caution">
    <text evidence="15">Lacks conserved residue(s) required for the propagation of feature annotation.</text>
</comment>
<evidence type="ECO:0000256" key="11">
    <source>
        <dbReference type="ARBA" id="ARBA00023002"/>
    </source>
</evidence>
<comment type="pathway">
    <text evidence="3 15">Amino-acid biosynthesis; L-threonine biosynthesis; L-threonine from L-aspartate: step 2/5.</text>
</comment>
<sequence length="346" mass="36212">MRIGIVGATGQVGGVVRSVLAERKFPVTQLRLFASARSAGRALPWDGGEVVVEDAATADYTGLDIVIFSAGGGTSRDLAEKVAGQGAVVIDNSSAWRRDPDVPLVVSEVNPHALARRPKGIIANPNCTTMAAMPVLKPLHAEAGLVAMVATTYQAVSGSGLAGVAELHAQATAVTATADGLTFDGDAVAFPEPAVYKRPIAYNVLPFAGNLVDDGSFETDEEQKLRNETRRILEIPGLKVSGTCVRVPVFAGHSLQVNARFERPISVERAYELLAQAPGVEVSEIPTPLQAAGRDPSYVGRIRLDETVENGLALFMSNDNLRKGAALNAVQIAELVAAELTAAAAV</sequence>
<keyword evidence="19" id="KW-1185">Reference proteome</keyword>
<feature type="binding site" evidence="15">
    <location>
        <begin position="157"/>
        <end position="158"/>
    </location>
    <ligand>
        <name>NADP(+)</name>
        <dbReference type="ChEBI" id="CHEBI:58349"/>
    </ligand>
</feature>
<comment type="similarity">
    <text evidence="4 15">Belongs to the aspartate-semialdehyde dehydrogenase family.</text>
</comment>
<dbReference type="InterPro" id="IPR000319">
    <property type="entry name" value="Asp-semialdehyde_DH_CS"/>
</dbReference>
<feature type="domain" description="Semialdehyde dehydrogenase NAD-binding" evidence="17">
    <location>
        <begin position="2"/>
        <end position="117"/>
    </location>
</feature>
<dbReference type="Gene3D" id="3.30.360.10">
    <property type="entry name" value="Dihydrodipicolinate Reductase, domain 2"/>
    <property type="match status" value="1"/>
</dbReference>
<evidence type="ECO:0000256" key="10">
    <source>
        <dbReference type="ARBA" id="ARBA00022915"/>
    </source>
</evidence>
<keyword evidence="13 15" id="KW-0486">Methionine biosynthesis</keyword>
<dbReference type="InterPro" id="IPR000534">
    <property type="entry name" value="Semialdehyde_DH_NAD-bd"/>
</dbReference>
<evidence type="ECO:0000256" key="14">
    <source>
        <dbReference type="ARBA" id="ARBA00047891"/>
    </source>
</evidence>
<dbReference type="GO" id="GO:0009089">
    <property type="term" value="P:lysine biosynthetic process via diaminopimelate"/>
    <property type="evidence" value="ECO:0007669"/>
    <property type="project" value="UniProtKB-UniRule"/>
</dbReference>
<feature type="binding site" evidence="15">
    <location>
        <begin position="9"/>
        <end position="12"/>
    </location>
    <ligand>
        <name>NADP(+)</name>
        <dbReference type="ChEBI" id="CHEBI:58349"/>
    </ligand>
</feature>
<dbReference type="InterPro" id="IPR005986">
    <property type="entry name" value="Asp_semialdehyde_DH_beta"/>
</dbReference>
<dbReference type="EMBL" id="FODD01000024">
    <property type="protein sequence ID" value="SEO36431.1"/>
    <property type="molecule type" value="Genomic_DNA"/>
</dbReference>
<dbReference type="CDD" id="cd02316">
    <property type="entry name" value="VcASADH2_like_N"/>
    <property type="match status" value="1"/>
</dbReference>
<evidence type="ECO:0000256" key="1">
    <source>
        <dbReference type="ARBA" id="ARBA00005021"/>
    </source>
</evidence>
<reference evidence="18 19" key="1">
    <citation type="submission" date="2016-10" db="EMBL/GenBank/DDBJ databases">
        <authorList>
            <person name="de Groot N.N."/>
        </authorList>
    </citation>
    <scope>NUCLEOTIDE SEQUENCE [LARGE SCALE GENOMIC DNA]</scope>
    <source>
        <strain evidence="18 19">CGMCC 4.2026</strain>
    </source>
</reference>
<dbReference type="SUPFAM" id="SSF51735">
    <property type="entry name" value="NAD(P)-binding Rossmann-fold domains"/>
    <property type="match status" value="1"/>
</dbReference>
<evidence type="ECO:0000313" key="19">
    <source>
        <dbReference type="Proteomes" id="UP000181951"/>
    </source>
</evidence>
<dbReference type="Pfam" id="PF01118">
    <property type="entry name" value="Semialdhyde_dh"/>
    <property type="match status" value="1"/>
</dbReference>
<dbReference type="GO" id="GO:0004073">
    <property type="term" value="F:aspartate-semialdehyde dehydrogenase activity"/>
    <property type="evidence" value="ECO:0007669"/>
    <property type="project" value="UniProtKB-UniRule"/>
</dbReference>
<keyword evidence="9 15" id="KW-0521">NADP</keyword>
<dbReference type="CDD" id="cd18131">
    <property type="entry name" value="ASADH_C_bac_euk_like"/>
    <property type="match status" value="1"/>
</dbReference>
<dbReference type="EC" id="1.2.1.11" evidence="6 15"/>
<dbReference type="PROSITE" id="PS01103">
    <property type="entry name" value="ASD"/>
    <property type="match status" value="1"/>
</dbReference>
<dbReference type="STRING" id="310780.SAMN05216267_102488"/>
<dbReference type="UniPathway" id="UPA00050">
    <property type="reaction ID" value="UER00463"/>
</dbReference>
<dbReference type="InterPro" id="IPR036291">
    <property type="entry name" value="NAD(P)-bd_dom_sf"/>
</dbReference>
<dbReference type="GO" id="GO:0009088">
    <property type="term" value="P:threonine biosynthetic process"/>
    <property type="evidence" value="ECO:0007669"/>
    <property type="project" value="UniProtKB-UniRule"/>
</dbReference>
<dbReference type="Proteomes" id="UP000181951">
    <property type="component" value="Unassembled WGS sequence"/>
</dbReference>
<dbReference type="GO" id="GO:0019877">
    <property type="term" value="P:diaminopimelate biosynthetic process"/>
    <property type="evidence" value="ECO:0007669"/>
    <property type="project" value="UniProtKB-UniRule"/>
</dbReference>
<proteinExistence type="inferred from homology"/>
<feature type="binding site" evidence="15">
    <location>
        <position position="246"/>
    </location>
    <ligand>
        <name>substrate</name>
    </ligand>
</feature>
<comment type="function">
    <text evidence="15">Catalyzes the NADPH-dependent formation of L-aspartate-semialdehyde (L-ASA) by the reductive dephosphorylation of L-aspartyl-4-phosphate.</text>
</comment>
<organism evidence="18 19">
    <name type="scientific">Actinacidiphila rubida</name>
    <dbReference type="NCBI Taxonomy" id="310780"/>
    <lineage>
        <taxon>Bacteria</taxon>
        <taxon>Bacillati</taxon>
        <taxon>Actinomycetota</taxon>
        <taxon>Actinomycetes</taxon>
        <taxon>Kitasatosporales</taxon>
        <taxon>Streptomycetaceae</taxon>
        <taxon>Actinacidiphila</taxon>
    </lineage>
</organism>
<evidence type="ECO:0000256" key="7">
    <source>
        <dbReference type="ARBA" id="ARBA00022605"/>
    </source>
</evidence>
<dbReference type="NCBIfam" id="NF011456">
    <property type="entry name" value="PRK14874.1"/>
    <property type="match status" value="1"/>
</dbReference>
<dbReference type="HAMAP" id="MF_02121">
    <property type="entry name" value="ASADH"/>
    <property type="match status" value="1"/>
</dbReference>